<dbReference type="Proteomes" id="UP001237642">
    <property type="component" value="Unassembled WGS sequence"/>
</dbReference>
<dbReference type="EMBL" id="JAUIZM010000015">
    <property type="protein sequence ID" value="KAK1352605.1"/>
    <property type="molecule type" value="Genomic_DNA"/>
</dbReference>
<dbReference type="AlphaFoldDB" id="A0AAD8LW03"/>
<comment type="caution">
    <text evidence="3">The sequence shown here is derived from an EMBL/GenBank/DDBJ whole genome shotgun (WGS) entry which is preliminary data.</text>
</comment>
<organism evidence="3 4">
    <name type="scientific">Heracleum sosnowskyi</name>
    <dbReference type="NCBI Taxonomy" id="360622"/>
    <lineage>
        <taxon>Eukaryota</taxon>
        <taxon>Viridiplantae</taxon>
        <taxon>Streptophyta</taxon>
        <taxon>Embryophyta</taxon>
        <taxon>Tracheophyta</taxon>
        <taxon>Spermatophyta</taxon>
        <taxon>Magnoliopsida</taxon>
        <taxon>eudicotyledons</taxon>
        <taxon>Gunneridae</taxon>
        <taxon>Pentapetalae</taxon>
        <taxon>asterids</taxon>
        <taxon>campanulids</taxon>
        <taxon>Apiales</taxon>
        <taxon>Apiaceae</taxon>
        <taxon>Apioideae</taxon>
        <taxon>apioid superclade</taxon>
        <taxon>Tordylieae</taxon>
        <taxon>Tordyliinae</taxon>
        <taxon>Heracleum</taxon>
    </lineage>
</organism>
<evidence type="ECO:0000256" key="1">
    <source>
        <dbReference type="SAM" id="MobiDB-lite"/>
    </source>
</evidence>
<evidence type="ECO:0000313" key="3">
    <source>
        <dbReference type="EMBL" id="KAK1352605.1"/>
    </source>
</evidence>
<proteinExistence type="predicted"/>
<feature type="region of interest" description="Disordered" evidence="1">
    <location>
        <begin position="93"/>
        <end position="127"/>
    </location>
</feature>
<feature type="compositionally biased region" description="Polar residues" evidence="1">
    <location>
        <begin position="35"/>
        <end position="44"/>
    </location>
</feature>
<dbReference type="PANTHER" id="PTHR47165">
    <property type="entry name" value="OS03G0429900 PROTEIN"/>
    <property type="match status" value="1"/>
</dbReference>
<dbReference type="Gene3D" id="2.40.50.140">
    <property type="entry name" value="Nucleic acid-binding proteins"/>
    <property type="match status" value="1"/>
</dbReference>
<feature type="region of interest" description="Disordered" evidence="1">
    <location>
        <begin position="1"/>
        <end position="49"/>
    </location>
</feature>
<evidence type="ECO:0000259" key="2">
    <source>
        <dbReference type="Pfam" id="PF08646"/>
    </source>
</evidence>
<dbReference type="InterPro" id="IPR013955">
    <property type="entry name" value="Rep_factor-A_C"/>
</dbReference>
<gene>
    <name evidence="3" type="ORF">POM88_053036</name>
</gene>
<reference evidence="3" key="1">
    <citation type="submission" date="2023-02" db="EMBL/GenBank/DDBJ databases">
        <title>Genome of toxic invasive species Heracleum sosnowskyi carries increased number of genes despite the absence of recent whole-genome duplications.</title>
        <authorList>
            <person name="Schelkunov M."/>
            <person name="Shtratnikova V."/>
            <person name="Makarenko M."/>
            <person name="Klepikova A."/>
            <person name="Omelchenko D."/>
            <person name="Novikova G."/>
            <person name="Obukhova E."/>
            <person name="Bogdanov V."/>
            <person name="Penin A."/>
            <person name="Logacheva M."/>
        </authorList>
    </citation>
    <scope>NUCLEOTIDE SEQUENCE</scope>
    <source>
        <strain evidence="3">Hsosn_3</strain>
        <tissue evidence="3">Leaf</tissue>
    </source>
</reference>
<protein>
    <recommendedName>
        <fullName evidence="2">Replication factor A C-terminal domain-containing protein</fullName>
    </recommendedName>
</protein>
<sequence>MSSSQLFTSDDMMKGFQKCPTRRKKIRKDKENMDINKSNGSSSPMYPLSKIFNKSTASSLKPKPKLSFVNKSLNIQTSSSSAVRSIDMECINKNDDDTMDRQPLSNITNQKSQSISRSQKEKGKGKLLNAESTRNLFEEEFQSPLPERSDDYYDQLEHSIIGDSEYNEDGTDDSNVITHATIRYVDDKGNWYYHICTGCKEQIQSIRGDFICSKCNRRIPQPEKKFRISIIGSDESGCIEIHLEDREVRTLLGKRAETMYKEQMGDQTFPKLLKNLEKTDITVKIFAKDGNIRNKDSVYYANNICKGFYTPEVEEAEPSTSTQQTTTQVHRLKGPFALINCAFEEAETTDIKATTSQWQLPISLGTASADHLIDSDDELMKQIDEYKPDLAEYKRTHDEKIEKSLTNLNVNLATMTMQVTELCKNHEEYCANFKAQVPMMMEEIMRLNTQVDQLRKQINRPV</sequence>
<dbReference type="PANTHER" id="PTHR47165:SF4">
    <property type="entry name" value="OS03G0429900 PROTEIN"/>
    <property type="match status" value="1"/>
</dbReference>
<feature type="domain" description="Replication factor A C-terminal" evidence="2">
    <location>
        <begin position="178"/>
        <end position="296"/>
    </location>
</feature>
<dbReference type="SUPFAM" id="SSF50249">
    <property type="entry name" value="Nucleic acid-binding proteins"/>
    <property type="match status" value="1"/>
</dbReference>
<keyword evidence="4" id="KW-1185">Reference proteome</keyword>
<dbReference type="InterPro" id="IPR012340">
    <property type="entry name" value="NA-bd_OB-fold"/>
</dbReference>
<feature type="compositionally biased region" description="Polar residues" evidence="1">
    <location>
        <begin position="103"/>
        <end position="117"/>
    </location>
</feature>
<evidence type="ECO:0000313" key="4">
    <source>
        <dbReference type="Proteomes" id="UP001237642"/>
    </source>
</evidence>
<dbReference type="Pfam" id="PF08646">
    <property type="entry name" value="Rep_fac-A_C"/>
    <property type="match status" value="1"/>
</dbReference>
<accession>A0AAD8LW03</accession>
<reference evidence="3" key="2">
    <citation type="submission" date="2023-05" db="EMBL/GenBank/DDBJ databases">
        <authorList>
            <person name="Schelkunov M.I."/>
        </authorList>
    </citation>
    <scope>NUCLEOTIDE SEQUENCE</scope>
    <source>
        <strain evidence="3">Hsosn_3</strain>
        <tissue evidence="3">Leaf</tissue>
    </source>
</reference>
<name>A0AAD8LW03_9APIA</name>